<protein>
    <submittedName>
        <fullName evidence="1">Uncharacterized protein</fullName>
    </submittedName>
</protein>
<dbReference type="STRING" id="48269.A0A183N047"/>
<gene>
    <name evidence="1" type="ORF">SMRZ_LOCUS21672</name>
</gene>
<dbReference type="Proteomes" id="UP000277204">
    <property type="component" value="Unassembled WGS sequence"/>
</dbReference>
<dbReference type="EMBL" id="UZAI01018810">
    <property type="protein sequence ID" value="VDP40374.1"/>
    <property type="molecule type" value="Genomic_DNA"/>
</dbReference>
<reference evidence="1 2" key="1">
    <citation type="submission" date="2018-11" db="EMBL/GenBank/DDBJ databases">
        <authorList>
            <consortium name="Pathogen Informatics"/>
        </authorList>
    </citation>
    <scope>NUCLEOTIDE SEQUENCE [LARGE SCALE GENOMIC DNA]</scope>
    <source>
        <strain evidence="1 2">Zambia</strain>
    </source>
</reference>
<dbReference type="InterPro" id="IPR014756">
    <property type="entry name" value="Ig_E-set"/>
</dbReference>
<organism evidence="1 2">
    <name type="scientific">Schistosoma margrebowiei</name>
    <dbReference type="NCBI Taxonomy" id="48269"/>
    <lineage>
        <taxon>Eukaryota</taxon>
        <taxon>Metazoa</taxon>
        <taxon>Spiralia</taxon>
        <taxon>Lophotrochozoa</taxon>
        <taxon>Platyhelminthes</taxon>
        <taxon>Trematoda</taxon>
        <taxon>Digenea</taxon>
        <taxon>Strigeidida</taxon>
        <taxon>Schistosomatoidea</taxon>
        <taxon>Schistosomatidae</taxon>
        <taxon>Schistosoma</taxon>
    </lineage>
</organism>
<sequence>MRLEDLDFADDLALLSHTQQQIQKTTCVAAPYGINYELTAFIGKRIDDNQPTSSTVTIVLRKLTAGPKITHRPLEPIIESIKKSINLPCRNGELFIQASIEKPLYYHDESVCVSIVLDNLCQLPVRKLQVASKFIFILKHYHL</sequence>
<dbReference type="SUPFAM" id="SSF81296">
    <property type="entry name" value="E set domains"/>
    <property type="match status" value="1"/>
</dbReference>
<accession>A0A183N047</accession>
<dbReference type="AlphaFoldDB" id="A0A183N047"/>
<evidence type="ECO:0000313" key="2">
    <source>
        <dbReference type="Proteomes" id="UP000277204"/>
    </source>
</evidence>
<dbReference type="InterPro" id="IPR014752">
    <property type="entry name" value="Arrestin-like_C"/>
</dbReference>
<name>A0A183N047_9TREM</name>
<evidence type="ECO:0000313" key="1">
    <source>
        <dbReference type="EMBL" id="VDP40374.1"/>
    </source>
</evidence>
<dbReference type="Gene3D" id="2.60.40.640">
    <property type="match status" value="1"/>
</dbReference>
<proteinExistence type="predicted"/>
<keyword evidence="2" id="KW-1185">Reference proteome</keyword>